<gene>
    <name evidence="2" type="ORF">AS592_01400</name>
</gene>
<evidence type="ECO:0000256" key="1">
    <source>
        <dbReference type="SAM" id="SignalP"/>
    </source>
</evidence>
<dbReference type="AlphaFoldDB" id="A0A151CFB2"/>
<comment type="caution">
    <text evidence="2">The sequence shown here is derived from an EMBL/GenBank/DDBJ whole genome shotgun (WGS) entry which is preliminary data.</text>
</comment>
<keyword evidence="3" id="KW-1185">Reference proteome</keyword>
<dbReference type="SUPFAM" id="SSF103515">
    <property type="entry name" value="Autotransporter"/>
    <property type="match status" value="1"/>
</dbReference>
<organism evidence="2 3">
    <name type="scientific">Sulfurovum riftiae</name>
    <dbReference type="NCBI Taxonomy" id="1630136"/>
    <lineage>
        <taxon>Bacteria</taxon>
        <taxon>Pseudomonadati</taxon>
        <taxon>Campylobacterota</taxon>
        <taxon>Epsilonproteobacteria</taxon>
        <taxon>Campylobacterales</taxon>
        <taxon>Sulfurovaceae</taxon>
        <taxon>Sulfurovum</taxon>
    </lineage>
</organism>
<dbReference type="Gene3D" id="2.40.128.130">
    <property type="entry name" value="Autotransporter beta-domain"/>
    <property type="match status" value="1"/>
</dbReference>
<accession>A0A151CFB2</accession>
<dbReference type="Proteomes" id="UP000075359">
    <property type="component" value="Unassembled WGS sequence"/>
</dbReference>
<keyword evidence="1" id="KW-0732">Signal</keyword>
<sequence>MKNLFRRSTLIVSILFSASALAADRIDLPSRIKSHKDGILTLMSFTVLPDVTTSSLSINGGQSNDTSLKQTTVGGGFTISQDFPLYLEGTAGYSRYSPTFIDNDRKLNIPVKWNSFSLTGGIGWDFPLTENRELKLRPIFNFTLGRIESDASILGYYLENNTDIDPDYLEFLHRGRMNAYGLGASIMLDWEHYREDYEVDVELRYSNIQLRSFGSEYNSIEGSSTASVASLWTRWRALTGLTMLNNPLRYVLEASNTTFFGPQRDALDFNYLTTLGVGLELDSSDYPVFITRTRILCRYTFGENVSGFALGLAMSF</sequence>
<evidence type="ECO:0000313" key="2">
    <source>
        <dbReference type="EMBL" id="KYJ86220.1"/>
    </source>
</evidence>
<proteinExistence type="predicted"/>
<dbReference type="EMBL" id="LNKT01000045">
    <property type="protein sequence ID" value="KYJ86220.1"/>
    <property type="molecule type" value="Genomic_DNA"/>
</dbReference>
<protein>
    <submittedName>
        <fullName evidence="2">Uncharacterized protein</fullName>
    </submittedName>
</protein>
<evidence type="ECO:0000313" key="3">
    <source>
        <dbReference type="Proteomes" id="UP000075359"/>
    </source>
</evidence>
<feature type="signal peptide" evidence="1">
    <location>
        <begin position="1"/>
        <end position="22"/>
    </location>
</feature>
<name>A0A151CFB2_9BACT</name>
<dbReference type="InterPro" id="IPR036709">
    <property type="entry name" value="Autotransporte_beta_dom_sf"/>
</dbReference>
<feature type="chain" id="PRO_5007578441" evidence="1">
    <location>
        <begin position="23"/>
        <end position="316"/>
    </location>
</feature>
<reference evidence="2 3" key="1">
    <citation type="submission" date="2015-11" db="EMBL/GenBank/DDBJ databases">
        <title>Draft genome of Sulfurovum riftiae 1812E, a member of the Epsilonproteobacteria isolated from the tube of the deep-sea hydrothermal vent tubewom Riftia pachyptila.</title>
        <authorList>
            <person name="Vetriani C."/>
            <person name="Giovannelli D."/>
        </authorList>
    </citation>
    <scope>NUCLEOTIDE SEQUENCE [LARGE SCALE GENOMIC DNA]</scope>
    <source>
        <strain evidence="2 3">1812E</strain>
    </source>
</reference>
<dbReference type="STRING" id="1630136.AS592_01400"/>